<gene>
    <name evidence="4" type="ORF">CWI83_09430</name>
</gene>
<accession>A0A432ZC98</accession>
<keyword evidence="4" id="KW-0808">Transferase</keyword>
<dbReference type="OrthoDB" id="9809275at2"/>
<evidence type="ECO:0000313" key="4">
    <source>
        <dbReference type="EMBL" id="RUO75597.1"/>
    </source>
</evidence>
<feature type="domain" description="Aminoglycoside phosphotransferase" evidence="3">
    <location>
        <begin position="25"/>
        <end position="243"/>
    </location>
</feature>
<evidence type="ECO:0000313" key="5">
    <source>
        <dbReference type="Proteomes" id="UP000288279"/>
    </source>
</evidence>
<dbReference type="EMBL" id="PIQG01000005">
    <property type="protein sequence ID" value="RUO75597.1"/>
    <property type="molecule type" value="Genomic_DNA"/>
</dbReference>
<organism evidence="4 5">
    <name type="scientific">Pseudidiomarina taiwanensis</name>
    <dbReference type="NCBI Taxonomy" id="337250"/>
    <lineage>
        <taxon>Bacteria</taxon>
        <taxon>Pseudomonadati</taxon>
        <taxon>Pseudomonadota</taxon>
        <taxon>Gammaproteobacteria</taxon>
        <taxon>Alteromonadales</taxon>
        <taxon>Idiomarinaceae</taxon>
        <taxon>Pseudidiomarina</taxon>
    </lineage>
</organism>
<dbReference type="RefSeq" id="WP_126828421.1">
    <property type="nucleotide sequence ID" value="NZ_PIQG01000005.1"/>
</dbReference>
<dbReference type="Gene3D" id="3.90.1200.10">
    <property type="match status" value="1"/>
</dbReference>
<dbReference type="GO" id="GO:0004674">
    <property type="term" value="F:protein serine/threonine kinase activity"/>
    <property type="evidence" value="ECO:0007669"/>
    <property type="project" value="UniProtKB-KW"/>
</dbReference>
<dbReference type="SUPFAM" id="SSF56112">
    <property type="entry name" value="Protein kinase-like (PK-like)"/>
    <property type="match status" value="1"/>
</dbReference>
<dbReference type="InterPro" id="IPR002575">
    <property type="entry name" value="Aminoglycoside_PTrfase"/>
</dbReference>
<dbReference type="Gene3D" id="3.30.200.20">
    <property type="entry name" value="Phosphorylase Kinase, domain 1"/>
    <property type="match status" value="1"/>
</dbReference>
<reference evidence="4 5" key="1">
    <citation type="journal article" date="2011" name="Front. Microbiol.">
        <title>Genomic signatures of strain selection and enhancement in Bacillus atrophaeus var. globigii, a historical biowarfare simulant.</title>
        <authorList>
            <person name="Gibbons H.S."/>
            <person name="Broomall S.M."/>
            <person name="McNew L.A."/>
            <person name="Daligault H."/>
            <person name="Chapman C."/>
            <person name="Bruce D."/>
            <person name="Karavis M."/>
            <person name="Krepps M."/>
            <person name="McGregor P.A."/>
            <person name="Hong C."/>
            <person name="Park K.H."/>
            <person name="Akmal A."/>
            <person name="Feldman A."/>
            <person name="Lin J.S."/>
            <person name="Chang W.E."/>
            <person name="Higgs B.W."/>
            <person name="Demirev P."/>
            <person name="Lindquist J."/>
            <person name="Liem A."/>
            <person name="Fochler E."/>
            <person name="Read T.D."/>
            <person name="Tapia R."/>
            <person name="Johnson S."/>
            <person name="Bishop-Lilly K.A."/>
            <person name="Detter C."/>
            <person name="Han C."/>
            <person name="Sozhamannan S."/>
            <person name="Rosenzweig C.N."/>
            <person name="Skowronski E.W."/>
        </authorList>
    </citation>
    <scope>NUCLEOTIDE SEQUENCE [LARGE SCALE GENOMIC DNA]</scope>
    <source>
        <strain evidence="4 5">PIT1</strain>
    </source>
</reference>
<name>A0A432ZC98_9GAMM</name>
<dbReference type="AlphaFoldDB" id="A0A432ZC98"/>
<dbReference type="Proteomes" id="UP000288279">
    <property type="component" value="Unassembled WGS sequence"/>
</dbReference>
<evidence type="ECO:0000256" key="1">
    <source>
        <dbReference type="ARBA" id="ARBA00022741"/>
    </source>
</evidence>
<dbReference type="PANTHER" id="PTHR33540">
    <property type="entry name" value="TRNA THREONYLCARBAMOYLADENOSINE BIOSYNTHESIS PROTEIN TSAE"/>
    <property type="match status" value="1"/>
</dbReference>
<keyword evidence="5" id="KW-1185">Reference proteome</keyword>
<keyword evidence="4" id="KW-0723">Serine/threonine-protein kinase</keyword>
<protein>
    <submittedName>
        <fullName evidence="4">Serine/threonine protein kinase</fullName>
    </submittedName>
</protein>
<sequence>MKNNRKLALQAWCEARIGMQPNGLESVSGDASFRRYFRAYQDHRSVIAVDAPPPQESLQPFMAIAKAYAAAGIQVPAVIDFDEEQGFMLLSDFGSTLLLAELTEANAPRYYQQALATLPQIMQVTATELGPLPRYDEALLRRELNLFYDWLVTVHLGLDLSPEQNQIWQNFAGQLIDNALEQPQVGVHRDYHARNLMVTSDSELGCIDFQDAVVGPITYDAVSLLRDCYVRWPETLVDELCHSFYQQLQQTELLAANVSWQQFQRWFDLMGLQRHSKAAGIFARLYHRDGKAGYLQDIPNTLNYMLSVSDKYPQFSDFHTLLADVVLPAWEQMQ</sequence>
<proteinExistence type="predicted"/>
<evidence type="ECO:0000256" key="2">
    <source>
        <dbReference type="ARBA" id="ARBA00022840"/>
    </source>
</evidence>
<dbReference type="Pfam" id="PF01636">
    <property type="entry name" value="APH"/>
    <property type="match status" value="1"/>
</dbReference>
<dbReference type="GO" id="GO:0005524">
    <property type="term" value="F:ATP binding"/>
    <property type="evidence" value="ECO:0007669"/>
    <property type="project" value="UniProtKB-KW"/>
</dbReference>
<evidence type="ECO:0000259" key="3">
    <source>
        <dbReference type="Pfam" id="PF01636"/>
    </source>
</evidence>
<dbReference type="PANTHER" id="PTHR33540:SF1">
    <property type="entry name" value="N-ACETYLMURAMATE_N-ACETYLGLUCOSAMINE KINASE"/>
    <property type="match status" value="1"/>
</dbReference>
<keyword evidence="2" id="KW-0067">ATP-binding</keyword>
<keyword evidence="1" id="KW-0547">Nucleotide-binding</keyword>
<dbReference type="InterPro" id="IPR011009">
    <property type="entry name" value="Kinase-like_dom_sf"/>
</dbReference>
<comment type="caution">
    <text evidence="4">The sequence shown here is derived from an EMBL/GenBank/DDBJ whole genome shotgun (WGS) entry which is preliminary data.</text>
</comment>
<keyword evidence="4" id="KW-0418">Kinase</keyword>